<accession>A0A1G4IAZ7</accession>
<name>A0A1G4IAZ7_TRYEQ</name>
<evidence type="ECO:0000256" key="6">
    <source>
        <dbReference type="ARBA" id="ARBA00023288"/>
    </source>
</evidence>
<dbReference type="RefSeq" id="XP_067080236.1">
    <property type="nucleotide sequence ID" value="XM_067224135.1"/>
</dbReference>
<gene>
    <name evidence="9" type="ORF">TEOVI_000079100</name>
</gene>
<evidence type="ECO:0000256" key="3">
    <source>
        <dbReference type="ARBA" id="ARBA00022622"/>
    </source>
</evidence>
<dbReference type="VEuPathDB" id="TriTrypDB:TEOVI_000079100"/>
<evidence type="ECO:0000256" key="2">
    <source>
        <dbReference type="ARBA" id="ARBA00022475"/>
    </source>
</evidence>
<sequence length="263" mass="27854">MREFLATQAVLSASNHGCLSTADGATTVVQGIQQLETTKTTCKLATDLSPEGSPNFAVLEKAGPQGELAEIKTVNTITANGQNTNCNLNSINTGHKWLNDGSNNQNIAASNPSVAAGLISISSTGLTSKGLTTLLAADGALIIKAAQAAIKREQGTAQPADKTTATSKGSNDNFKQAGRRYLLELAADDNKHDQQLQSKVTEGYNAAGKPTNLLLQEIYDMPIEGILKNSPSLKKLGDITDINQLLELHFYYSDLQKQKLANA</sequence>
<dbReference type="GO" id="GO:0098552">
    <property type="term" value="C:side of membrane"/>
    <property type="evidence" value="ECO:0007669"/>
    <property type="project" value="UniProtKB-KW"/>
</dbReference>
<keyword evidence="5" id="KW-0325">Glycoprotein</keyword>
<protein>
    <submittedName>
        <fullName evidence="9">Trypanosome variant surface glycoprotein (A-type), putative</fullName>
    </submittedName>
</protein>
<reference evidence="9" key="1">
    <citation type="submission" date="2016-09" db="EMBL/GenBank/DDBJ databases">
        <authorList>
            <person name="Hebert L."/>
            <person name="Moumen B."/>
        </authorList>
    </citation>
    <scope>NUCLEOTIDE SEQUENCE [LARGE SCALE GENOMIC DNA]</scope>
    <source>
        <strain evidence="9">OVI</strain>
    </source>
</reference>
<evidence type="ECO:0000256" key="7">
    <source>
        <dbReference type="SAM" id="MobiDB-lite"/>
    </source>
</evidence>
<evidence type="ECO:0000256" key="4">
    <source>
        <dbReference type="ARBA" id="ARBA00023136"/>
    </source>
</evidence>
<dbReference type="InterPro" id="IPR001812">
    <property type="entry name" value="Trypano_VSG_A_N_dom"/>
</dbReference>
<keyword evidence="4" id="KW-0472">Membrane</keyword>
<dbReference type="EMBL" id="CZPT02001181">
    <property type="protein sequence ID" value="SCU69234.1"/>
    <property type="molecule type" value="Genomic_DNA"/>
</dbReference>
<dbReference type="AlphaFoldDB" id="A0A1G4IAZ7"/>
<evidence type="ECO:0000256" key="1">
    <source>
        <dbReference type="ARBA" id="ARBA00004609"/>
    </source>
</evidence>
<proteinExistence type="predicted"/>
<keyword evidence="10" id="KW-1185">Reference proteome</keyword>
<evidence type="ECO:0000313" key="10">
    <source>
        <dbReference type="Proteomes" id="UP000195570"/>
    </source>
</evidence>
<keyword evidence="2" id="KW-1003">Cell membrane</keyword>
<evidence type="ECO:0000256" key="5">
    <source>
        <dbReference type="ARBA" id="ARBA00023180"/>
    </source>
</evidence>
<dbReference type="GeneID" id="92374731"/>
<organism evidence="9 10">
    <name type="scientific">Trypanosoma equiperdum</name>
    <dbReference type="NCBI Taxonomy" id="5694"/>
    <lineage>
        <taxon>Eukaryota</taxon>
        <taxon>Discoba</taxon>
        <taxon>Euglenozoa</taxon>
        <taxon>Kinetoplastea</taxon>
        <taxon>Metakinetoplastina</taxon>
        <taxon>Trypanosomatida</taxon>
        <taxon>Trypanosomatidae</taxon>
        <taxon>Trypanosoma</taxon>
    </lineage>
</organism>
<keyword evidence="3" id="KW-0336">GPI-anchor</keyword>
<dbReference type="SUPFAM" id="SSF58087">
    <property type="entry name" value="Variant surface glycoprotein (N-terminal domain)"/>
    <property type="match status" value="1"/>
</dbReference>
<keyword evidence="6" id="KW-0449">Lipoprotein</keyword>
<comment type="subcellular location">
    <subcellularLocation>
        <location evidence="1">Cell membrane</location>
        <topology evidence="1">Lipid-anchor</topology>
        <topology evidence="1">GPI-anchor</topology>
    </subcellularLocation>
</comment>
<evidence type="ECO:0000313" key="9">
    <source>
        <dbReference type="EMBL" id="SCU69234.1"/>
    </source>
</evidence>
<evidence type="ECO:0000259" key="8">
    <source>
        <dbReference type="Pfam" id="PF00913"/>
    </source>
</evidence>
<dbReference type="GO" id="GO:0005886">
    <property type="term" value="C:plasma membrane"/>
    <property type="evidence" value="ECO:0007669"/>
    <property type="project" value="UniProtKB-SubCell"/>
</dbReference>
<dbReference type="Gene3D" id="3.90.150.10">
    <property type="entry name" value="Variant Surface Glycoprotein, subunit A domain 1"/>
    <property type="match status" value="1"/>
</dbReference>
<dbReference type="Pfam" id="PF00913">
    <property type="entry name" value="Trypan_glycop"/>
    <property type="match status" value="1"/>
</dbReference>
<comment type="caution">
    <text evidence="9">The sequence shown here is derived from an EMBL/GenBank/DDBJ whole genome shotgun (WGS) entry which is preliminary data.</text>
</comment>
<feature type="compositionally biased region" description="Polar residues" evidence="7">
    <location>
        <begin position="155"/>
        <end position="173"/>
    </location>
</feature>
<dbReference type="GO" id="GO:0042783">
    <property type="term" value="P:symbiont-mediated evasion of host immune response"/>
    <property type="evidence" value="ECO:0007669"/>
    <property type="project" value="InterPro"/>
</dbReference>
<feature type="domain" description="Trypanosome variant surface glycoprotein A-type N-terminal" evidence="8">
    <location>
        <begin position="3"/>
        <end position="253"/>
    </location>
</feature>
<feature type="region of interest" description="Disordered" evidence="7">
    <location>
        <begin position="152"/>
        <end position="173"/>
    </location>
</feature>
<dbReference type="Proteomes" id="UP000195570">
    <property type="component" value="Unassembled WGS sequence"/>
</dbReference>